<dbReference type="Proteomes" id="UP000008784">
    <property type="component" value="Unassembled WGS sequence"/>
</dbReference>
<reference evidence="10 11" key="1">
    <citation type="journal article" date="2011" name="PLoS Pathog.">
        <title>Genomic and proteomic analyses of the fungus Arthrobotrys oligospora provide insights into nematode-trap formation.</title>
        <authorList>
            <person name="Yang J."/>
            <person name="Wang L."/>
            <person name="Ji X."/>
            <person name="Feng Y."/>
            <person name="Li X."/>
            <person name="Zou C."/>
            <person name="Xu J."/>
            <person name="Ren Y."/>
            <person name="Mi Q."/>
            <person name="Wu J."/>
            <person name="Liu S."/>
            <person name="Liu Y."/>
            <person name="Huang X."/>
            <person name="Wang H."/>
            <person name="Niu X."/>
            <person name="Li J."/>
            <person name="Liang L."/>
            <person name="Luo Y."/>
            <person name="Ji K."/>
            <person name="Zhou W."/>
            <person name="Yu Z."/>
            <person name="Li G."/>
            <person name="Liu Y."/>
            <person name="Li L."/>
            <person name="Qiao M."/>
            <person name="Feng L."/>
            <person name="Zhang K.-Q."/>
        </authorList>
    </citation>
    <scope>NUCLEOTIDE SEQUENCE [LARGE SCALE GENOMIC DNA]</scope>
    <source>
        <strain evidence="11">ATCC 24927 / CBS 115.81 / DSM 1491</strain>
    </source>
</reference>
<organism evidence="10 11">
    <name type="scientific">Arthrobotrys oligospora (strain ATCC 24927 / CBS 115.81 / DSM 1491)</name>
    <name type="common">Nematode-trapping fungus</name>
    <name type="synonym">Didymozoophaga oligospora</name>
    <dbReference type="NCBI Taxonomy" id="756982"/>
    <lineage>
        <taxon>Eukaryota</taxon>
        <taxon>Fungi</taxon>
        <taxon>Dikarya</taxon>
        <taxon>Ascomycota</taxon>
        <taxon>Pezizomycotina</taxon>
        <taxon>Orbiliomycetes</taxon>
        <taxon>Orbiliales</taxon>
        <taxon>Orbiliaceae</taxon>
        <taxon>Orbilia</taxon>
        <taxon>Orbilia oligospora</taxon>
    </lineage>
</organism>
<dbReference type="CDD" id="cd13934">
    <property type="entry name" value="RNase_H_Dikarya_like"/>
    <property type="match status" value="1"/>
</dbReference>
<evidence type="ECO:0000256" key="3">
    <source>
        <dbReference type="ARBA" id="ARBA00012180"/>
    </source>
</evidence>
<dbReference type="InterPro" id="IPR002156">
    <property type="entry name" value="RNaseH_domain"/>
</dbReference>
<comment type="catalytic activity">
    <reaction evidence="1">
        <text>Endonucleolytic cleavage to 5'-phosphomonoester.</text>
        <dbReference type="EC" id="3.1.26.4"/>
    </reaction>
</comment>
<dbReference type="InterPro" id="IPR036397">
    <property type="entry name" value="RNaseH_sf"/>
</dbReference>
<dbReference type="PANTHER" id="PTHR10642:SF26">
    <property type="entry name" value="RIBONUCLEASE H1"/>
    <property type="match status" value="1"/>
</dbReference>
<dbReference type="PROSITE" id="PS50879">
    <property type="entry name" value="RNASE_H_1"/>
    <property type="match status" value="1"/>
</dbReference>
<evidence type="ECO:0000313" key="10">
    <source>
        <dbReference type="EMBL" id="EGX53278.1"/>
    </source>
</evidence>
<name>G1WZU3_ARTOA</name>
<accession>G1WZU3</accession>
<evidence type="ECO:0000259" key="9">
    <source>
        <dbReference type="PROSITE" id="PS50879"/>
    </source>
</evidence>
<evidence type="ECO:0000256" key="5">
    <source>
        <dbReference type="ARBA" id="ARBA00022723"/>
    </source>
</evidence>
<dbReference type="RefSeq" id="XP_011117755.1">
    <property type="nucleotide sequence ID" value="XM_011119453.1"/>
</dbReference>
<feature type="domain" description="RNase H type-1" evidence="9">
    <location>
        <begin position="47"/>
        <end position="237"/>
    </location>
</feature>
<evidence type="ECO:0000256" key="1">
    <source>
        <dbReference type="ARBA" id="ARBA00000077"/>
    </source>
</evidence>
<keyword evidence="7" id="KW-0378">Hydrolase</keyword>
<comment type="caution">
    <text evidence="10">The sequence shown here is derived from an EMBL/GenBank/DDBJ whole genome shotgun (WGS) entry which is preliminary data.</text>
</comment>
<evidence type="ECO:0000256" key="7">
    <source>
        <dbReference type="ARBA" id="ARBA00022801"/>
    </source>
</evidence>
<gene>
    <name evidence="10" type="ORF">AOL_s00006g144</name>
</gene>
<dbReference type="Gene3D" id="3.30.420.10">
    <property type="entry name" value="Ribonuclease H-like superfamily/Ribonuclease H"/>
    <property type="match status" value="1"/>
</dbReference>
<dbReference type="OrthoDB" id="245563at2759"/>
<dbReference type="GO" id="GO:0046872">
    <property type="term" value="F:metal ion binding"/>
    <property type="evidence" value="ECO:0007669"/>
    <property type="project" value="UniProtKB-KW"/>
</dbReference>
<evidence type="ECO:0000256" key="8">
    <source>
        <dbReference type="SAM" id="MobiDB-lite"/>
    </source>
</evidence>
<protein>
    <recommendedName>
        <fullName evidence="3">ribonuclease H</fullName>
        <ecNumber evidence="3">3.1.26.4</ecNumber>
    </recommendedName>
</protein>
<keyword evidence="11" id="KW-1185">Reference proteome</keyword>
<dbReference type="HOGENOM" id="CLU_030894_4_0_1"/>
<evidence type="ECO:0000256" key="2">
    <source>
        <dbReference type="ARBA" id="ARBA00005300"/>
    </source>
</evidence>
<proteinExistence type="inferred from homology"/>
<dbReference type="AlphaFoldDB" id="G1WZU3"/>
<feature type="region of interest" description="Disordered" evidence="8">
    <location>
        <begin position="126"/>
        <end position="153"/>
    </location>
</feature>
<dbReference type="InterPro" id="IPR012337">
    <property type="entry name" value="RNaseH-like_sf"/>
</dbReference>
<sequence>MTGSATENRRFINCPTVNALNFEEQVVVCPGCSQFGAMCCQHPNDDCHHHRLFFADGACLNNGRGGARGGVGVAAAENDKNLHVSKPFSDLALERDGNPKRTNQIAELRAAIEAVALIERFYDSYGPNGEPNSKPDIRKRKHQNISRSSPQEPPLCVIGMDSQYVVKGMTEWLPIWKENGLKTKSGYEPANLNLFLLLEQDICRVERKWGGGMVICFWWIPRGCNKIADKLAKDAAKLDIN</sequence>
<dbReference type="GO" id="GO:0003676">
    <property type="term" value="F:nucleic acid binding"/>
    <property type="evidence" value="ECO:0007669"/>
    <property type="project" value="InterPro"/>
</dbReference>
<keyword evidence="6" id="KW-0255">Endonuclease</keyword>
<evidence type="ECO:0000256" key="6">
    <source>
        <dbReference type="ARBA" id="ARBA00022759"/>
    </source>
</evidence>
<dbReference type="InParanoid" id="G1WZU3"/>
<dbReference type="GO" id="GO:0004523">
    <property type="term" value="F:RNA-DNA hybrid ribonuclease activity"/>
    <property type="evidence" value="ECO:0007669"/>
    <property type="project" value="UniProtKB-EC"/>
</dbReference>
<comment type="similarity">
    <text evidence="2">Belongs to the RNase H family.</text>
</comment>
<dbReference type="GeneID" id="22888647"/>
<dbReference type="SUPFAM" id="SSF53098">
    <property type="entry name" value="Ribonuclease H-like"/>
    <property type="match status" value="1"/>
</dbReference>
<dbReference type="GO" id="GO:0043137">
    <property type="term" value="P:DNA replication, removal of RNA primer"/>
    <property type="evidence" value="ECO:0007669"/>
    <property type="project" value="TreeGrafter"/>
</dbReference>
<dbReference type="PANTHER" id="PTHR10642">
    <property type="entry name" value="RIBONUCLEASE H1"/>
    <property type="match status" value="1"/>
</dbReference>
<dbReference type="InterPro" id="IPR050092">
    <property type="entry name" value="RNase_H"/>
</dbReference>
<evidence type="ECO:0000313" key="11">
    <source>
        <dbReference type="Proteomes" id="UP000008784"/>
    </source>
</evidence>
<dbReference type="EC" id="3.1.26.4" evidence="3"/>
<dbReference type="eggNOG" id="KOG3752">
    <property type="taxonomic scope" value="Eukaryota"/>
</dbReference>
<dbReference type="EMBL" id="ADOT01000012">
    <property type="protein sequence ID" value="EGX53278.1"/>
    <property type="molecule type" value="Genomic_DNA"/>
</dbReference>
<evidence type="ECO:0000256" key="4">
    <source>
        <dbReference type="ARBA" id="ARBA00022722"/>
    </source>
</evidence>
<keyword evidence="5" id="KW-0479">Metal-binding</keyword>
<dbReference type="OMA" id="ESERICH"/>
<keyword evidence="4" id="KW-0540">Nuclease</keyword>
<dbReference type="STRING" id="756982.G1WZU3"/>